<feature type="transmembrane region" description="Helical" evidence="1">
    <location>
        <begin position="48"/>
        <end position="73"/>
    </location>
</feature>
<keyword evidence="1" id="KW-0812">Transmembrane</keyword>
<keyword evidence="3" id="KW-1185">Reference proteome</keyword>
<dbReference type="Proteomes" id="UP000053593">
    <property type="component" value="Unassembled WGS sequence"/>
</dbReference>
<evidence type="ECO:0000313" key="2">
    <source>
        <dbReference type="EMBL" id="KIK56221.1"/>
    </source>
</evidence>
<evidence type="ECO:0000256" key="1">
    <source>
        <dbReference type="SAM" id="Phobius"/>
    </source>
</evidence>
<proteinExistence type="predicted"/>
<dbReference type="HOGENOM" id="CLU_880160_0_0_1"/>
<accession>A0A0D0BMR3</accession>
<feature type="transmembrane region" description="Helical" evidence="1">
    <location>
        <begin position="160"/>
        <end position="179"/>
    </location>
</feature>
<name>A0A0D0BMR3_9AGAR</name>
<reference evidence="2 3" key="1">
    <citation type="submission" date="2014-04" db="EMBL/GenBank/DDBJ databases">
        <title>Evolutionary Origins and Diversification of the Mycorrhizal Mutualists.</title>
        <authorList>
            <consortium name="DOE Joint Genome Institute"/>
            <consortium name="Mycorrhizal Genomics Consortium"/>
            <person name="Kohler A."/>
            <person name="Kuo A."/>
            <person name="Nagy L.G."/>
            <person name="Floudas D."/>
            <person name="Copeland A."/>
            <person name="Barry K.W."/>
            <person name="Cichocki N."/>
            <person name="Veneault-Fourrey C."/>
            <person name="LaButti K."/>
            <person name="Lindquist E.A."/>
            <person name="Lipzen A."/>
            <person name="Lundell T."/>
            <person name="Morin E."/>
            <person name="Murat C."/>
            <person name="Riley R."/>
            <person name="Ohm R."/>
            <person name="Sun H."/>
            <person name="Tunlid A."/>
            <person name="Henrissat B."/>
            <person name="Grigoriev I.V."/>
            <person name="Hibbett D.S."/>
            <person name="Martin F."/>
        </authorList>
    </citation>
    <scope>NUCLEOTIDE SEQUENCE [LARGE SCALE GENOMIC DNA]</scope>
    <source>
        <strain evidence="2 3">FD-317 M1</strain>
    </source>
</reference>
<organism evidence="2 3">
    <name type="scientific">Collybiopsis luxurians FD-317 M1</name>
    <dbReference type="NCBI Taxonomy" id="944289"/>
    <lineage>
        <taxon>Eukaryota</taxon>
        <taxon>Fungi</taxon>
        <taxon>Dikarya</taxon>
        <taxon>Basidiomycota</taxon>
        <taxon>Agaricomycotina</taxon>
        <taxon>Agaricomycetes</taxon>
        <taxon>Agaricomycetidae</taxon>
        <taxon>Agaricales</taxon>
        <taxon>Marasmiineae</taxon>
        <taxon>Omphalotaceae</taxon>
        <taxon>Collybiopsis</taxon>
        <taxon>Collybiopsis luxurians</taxon>
    </lineage>
</organism>
<feature type="transmembrane region" description="Helical" evidence="1">
    <location>
        <begin position="226"/>
        <end position="247"/>
    </location>
</feature>
<evidence type="ECO:0000313" key="3">
    <source>
        <dbReference type="Proteomes" id="UP000053593"/>
    </source>
</evidence>
<gene>
    <name evidence="2" type="ORF">GYMLUDRAFT_47254</name>
</gene>
<protein>
    <submittedName>
        <fullName evidence="2">Uncharacterized protein</fullName>
    </submittedName>
</protein>
<dbReference type="OrthoDB" id="3065916at2759"/>
<dbReference type="AlphaFoldDB" id="A0A0D0BMR3"/>
<keyword evidence="1" id="KW-1133">Transmembrane helix</keyword>
<sequence>MSATKSSTSATTTTKGLEPSSPFFHYHISLPESRPPCPPGSKPHRLSILYIMLLVAISLVTFCGILSEIFLSYAPVILSIVLPHPPTGAEVVRLTETLKVIEFYTRLQASSSTFGALMFVWYKIFLVLIKKAMTLWIKSSIDDSDADSESRRKSSFLSRVYLPLLLAVVIINDSIFNRFSPSLIPSSYASVLADCLPTLMVINVGSVDQAFLLGVLMRLRWMALRALPVCAVEVSLLVSIVYAIGWYTARSRVQNASDSDVEKGMAVPPSMYDDDLIQDGAYDRVMHTYYVPCFDEVYAYPVGDEHRFGVIRLEES</sequence>
<keyword evidence="1" id="KW-0472">Membrane</keyword>
<feature type="transmembrane region" description="Helical" evidence="1">
    <location>
        <begin position="109"/>
        <end position="129"/>
    </location>
</feature>
<dbReference type="EMBL" id="KN834799">
    <property type="protein sequence ID" value="KIK56221.1"/>
    <property type="molecule type" value="Genomic_DNA"/>
</dbReference>